<evidence type="ECO:0000313" key="4">
    <source>
        <dbReference type="RefSeq" id="XP_014666250.1"/>
    </source>
</evidence>
<dbReference type="PROSITE" id="PS50086">
    <property type="entry name" value="TBC_RABGAP"/>
    <property type="match status" value="1"/>
</dbReference>
<dbReference type="GeneID" id="106808173"/>
<evidence type="ECO:0000256" key="1">
    <source>
        <dbReference type="ARBA" id="ARBA00022468"/>
    </source>
</evidence>
<keyword evidence="1" id="KW-0343">GTPase activation</keyword>
<accession>A0ABM1E229</accession>
<dbReference type="RefSeq" id="XP_014666250.1">
    <property type="nucleotide sequence ID" value="XM_014810764.1"/>
</dbReference>
<dbReference type="PANTHER" id="PTHR22957">
    <property type="entry name" value="TBC1 DOMAIN FAMILY MEMBER GTPASE-ACTIVATING PROTEIN"/>
    <property type="match status" value="1"/>
</dbReference>
<evidence type="ECO:0000259" key="2">
    <source>
        <dbReference type="PROSITE" id="PS50086"/>
    </source>
</evidence>
<keyword evidence="3" id="KW-1185">Reference proteome</keyword>
<protein>
    <submittedName>
        <fullName evidence="4">TBC1 domain family member 25-like isoform X1</fullName>
    </submittedName>
</protein>
<proteinExistence type="predicted"/>
<organism evidence="3 4">
    <name type="scientific">Priapulus caudatus</name>
    <name type="common">Priapulid worm</name>
    <dbReference type="NCBI Taxonomy" id="37621"/>
    <lineage>
        <taxon>Eukaryota</taxon>
        <taxon>Metazoa</taxon>
        <taxon>Ecdysozoa</taxon>
        <taxon>Scalidophora</taxon>
        <taxon>Priapulida</taxon>
        <taxon>Priapulimorpha</taxon>
        <taxon>Priapulimorphida</taxon>
        <taxon>Priapulidae</taxon>
        <taxon>Priapulus</taxon>
    </lineage>
</organism>
<dbReference type="Gene3D" id="1.10.472.80">
    <property type="entry name" value="Ypt/Rab-GAP domain of gyp1p, domain 3"/>
    <property type="match status" value="1"/>
</dbReference>
<dbReference type="InterPro" id="IPR035969">
    <property type="entry name" value="Rab-GAP_TBC_sf"/>
</dbReference>
<dbReference type="Proteomes" id="UP000695022">
    <property type="component" value="Unplaced"/>
</dbReference>
<dbReference type="InterPro" id="IPR000195">
    <property type="entry name" value="Rab-GAP-TBC_dom"/>
</dbReference>
<evidence type="ECO:0000313" key="3">
    <source>
        <dbReference type="Proteomes" id="UP000695022"/>
    </source>
</evidence>
<name>A0ABM1E229_PRICU</name>
<sequence>MADGLTRRCSYDNSFEYVDFTDASGFSNQSRIGRLISEEISSNSRSQPLTRKDFNNFFDTDGRLVDEHLLRKTIFKGGVDPEVRPDVWRFLYGLYPLTSTKRERQLLLAESYLKYEALKQRWKSILAQSGDPEAESLIHARWSESEGGGSNDVVQRVSPVSALAQTSEGKQQLEFMKIQAEVYAGRQEYDLNDLKGSIRVIDKDVPRTDKELDYFKGENNPMMFVLRDILVTFAAFHPKVGYAQGMNDILSRMMIVLDSEVEAFWCFTWYIEEIQLDFIAEGMVRKLSLLRQLLEKLDPDLYNYLGICGVDDLTFCHRWLILGFKREFGFEDGVKLFEILSSHYLELHSLEAETQKRLQRRKNFEQEGGHLRSVDDVSDQEYTFDLFVAVSIMMDHRDKMFRCTDAATVFQCIARLSMNIDVNDILCKSEAVFLSYCRKSVHDCFQVIERPSSAKEVLKRGMVVEMQVMGKSTKTS</sequence>
<dbReference type="Pfam" id="PF00566">
    <property type="entry name" value="RabGAP-TBC"/>
    <property type="match status" value="1"/>
</dbReference>
<gene>
    <name evidence="4" type="primary">LOC106808173</name>
</gene>
<dbReference type="SUPFAM" id="SSF47923">
    <property type="entry name" value="Ypt/Rab-GAP domain of gyp1p"/>
    <property type="match status" value="2"/>
</dbReference>
<dbReference type="SMART" id="SM00164">
    <property type="entry name" value="TBC"/>
    <property type="match status" value="1"/>
</dbReference>
<dbReference type="PANTHER" id="PTHR22957:SF466">
    <property type="entry name" value="SI:DKEY-238D18.4"/>
    <property type="match status" value="1"/>
</dbReference>
<reference evidence="4" key="1">
    <citation type="submission" date="2025-08" db="UniProtKB">
        <authorList>
            <consortium name="RefSeq"/>
        </authorList>
    </citation>
    <scope>IDENTIFICATION</scope>
</reference>
<feature type="domain" description="Rab-GAP TBC" evidence="2">
    <location>
        <begin position="78"/>
        <end position="344"/>
    </location>
</feature>
<dbReference type="Gene3D" id="1.10.8.270">
    <property type="entry name" value="putative rabgap domain of human tbc1 domain family member 14 like domains"/>
    <property type="match status" value="1"/>
</dbReference>